<dbReference type="RefSeq" id="WP_204009481.1">
    <property type="nucleotide sequence ID" value="NZ_BOOZ01000024.1"/>
</dbReference>
<comment type="caution">
    <text evidence="3">The sequence shown here is derived from an EMBL/GenBank/DDBJ whole genome shotgun (WGS) entry which is preliminary data.</text>
</comment>
<evidence type="ECO:0000256" key="1">
    <source>
        <dbReference type="SAM" id="Coils"/>
    </source>
</evidence>
<evidence type="ECO:0000313" key="4">
    <source>
        <dbReference type="Proteomes" id="UP000647017"/>
    </source>
</evidence>
<evidence type="ECO:0000313" key="3">
    <source>
        <dbReference type="EMBL" id="GIJ10763.1"/>
    </source>
</evidence>
<keyword evidence="4" id="KW-1185">Reference proteome</keyword>
<proteinExistence type="predicted"/>
<keyword evidence="2" id="KW-0472">Membrane</keyword>
<accession>A0ABQ4HYM3</accession>
<keyword evidence="2" id="KW-1133">Transmembrane helix</keyword>
<organism evidence="3 4">
    <name type="scientific">Micromonospora andamanensis</name>
    <dbReference type="NCBI Taxonomy" id="1287068"/>
    <lineage>
        <taxon>Bacteria</taxon>
        <taxon>Bacillati</taxon>
        <taxon>Actinomycetota</taxon>
        <taxon>Actinomycetes</taxon>
        <taxon>Micromonosporales</taxon>
        <taxon>Micromonosporaceae</taxon>
        <taxon>Micromonospora</taxon>
    </lineage>
</organism>
<keyword evidence="2" id="KW-0812">Transmembrane</keyword>
<reference evidence="3 4" key="1">
    <citation type="submission" date="2021-01" db="EMBL/GenBank/DDBJ databases">
        <title>Whole genome shotgun sequence of Verrucosispora andamanensis NBRC 109075.</title>
        <authorList>
            <person name="Komaki H."/>
            <person name="Tamura T."/>
        </authorList>
    </citation>
    <scope>NUCLEOTIDE SEQUENCE [LARGE SCALE GENOMIC DNA]</scope>
    <source>
        <strain evidence="3 4">NBRC 109075</strain>
    </source>
</reference>
<sequence length="114" mass="12637">MASLDHLLVTGVLLAAVGVAVLVIVLVDSRLDLRAARHDLAERERELAEARRTEIDLRAEVDLLNAACDRQTRRVEQLRDELDVLTRPGGAGLVAEMTAWLGELPGTDEREYPR</sequence>
<gene>
    <name evidence="3" type="ORF">Van01_39770</name>
</gene>
<dbReference type="EMBL" id="BOOZ01000024">
    <property type="protein sequence ID" value="GIJ10763.1"/>
    <property type="molecule type" value="Genomic_DNA"/>
</dbReference>
<dbReference type="Proteomes" id="UP000647017">
    <property type="component" value="Unassembled WGS sequence"/>
</dbReference>
<feature type="transmembrane region" description="Helical" evidence="2">
    <location>
        <begin position="6"/>
        <end position="27"/>
    </location>
</feature>
<evidence type="ECO:0000256" key="2">
    <source>
        <dbReference type="SAM" id="Phobius"/>
    </source>
</evidence>
<feature type="coiled-coil region" evidence="1">
    <location>
        <begin position="33"/>
        <end position="81"/>
    </location>
</feature>
<protein>
    <submittedName>
        <fullName evidence="3">Uncharacterized protein</fullName>
    </submittedName>
</protein>
<keyword evidence="1" id="KW-0175">Coiled coil</keyword>
<name>A0ABQ4HYM3_9ACTN</name>